<reference evidence="1 2" key="1">
    <citation type="submission" date="2016-02" db="EMBL/GenBank/DDBJ databases">
        <authorList>
            <person name="Wen L."/>
            <person name="He K."/>
            <person name="Yang H."/>
        </authorList>
    </citation>
    <scope>NUCLEOTIDE SEQUENCE [LARGE SCALE GENOMIC DNA]</scope>
    <source>
        <strain evidence="1 2">GED7880</strain>
    </source>
</reference>
<name>A0A137SZS1_9BACT</name>
<protein>
    <submittedName>
        <fullName evidence="1">Uncharacterized protein</fullName>
    </submittedName>
</protein>
<comment type="caution">
    <text evidence="1">The sequence shown here is derived from an EMBL/GenBank/DDBJ whole genome shotgun (WGS) entry which is preliminary data.</text>
</comment>
<dbReference type="AlphaFoldDB" id="A0A137SZS1"/>
<proteinExistence type="predicted"/>
<sequence length="48" mass="5538">MPQSPFPKKAILASDCQHQTYINNKATENTTIKLAPFIQKKIIENFYI</sequence>
<organism evidence="1 2">
    <name type="scientific">Prevotella bivia</name>
    <dbReference type="NCBI Taxonomy" id="28125"/>
    <lineage>
        <taxon>Bacteria</taxon>
        <taxon>Pseudomonadati</taxon>
        <taxon>Bacteroidota</taxon>
        <taxon>Bacteroidia</taxon>
        <taxon>Bacteroidales</taxon>
        <taxon>Prevotellaceae</taxon>
        <taxon>Prevotella</taxon>
    </lineage>
</organism>
<dbReference type="PATRIC" id="fig|28125.4.peg.495"/>
<dbReference type="EMBL" id="LTAG01000022">
    <property type="protein sequence ID" value="KXO17956.1"/>
    <property type="molecule type" value="Genomic_DNA"/>
</dbReference>
<evidence type="ECO:0000313" key="2">
    <source>
        <dbReference type="Proteomes" id="UP000070093"/>
    </source>
</evidence>
<accession>A0A137SZS1</accession>
<dbReference type="Proteomes" id="UP000070093">
    <property type="component" value="Unassembled WGS sequence"/>
</dbReference>
<gene>
    <name evidence="1" type="ORF">HMPREF3202_00504</name>
</gene>
<evidence type="ECO:0000313" key="1">
    <source>
        <dbReference type="EMBL" id="KXO17956.1"/>
    </source>
</evidence>